<dbReference type="Proteomes" id="UP000310263">
    <property type="component" value="Unassembled WGS sequence"/>
</dbReference>
<dbReference type="GO" id="GO:0008810">
    <property type="term" value="F:cellulase activity"/>
    <property type="evidence" value="ECO:0007669"/>
    <property type="project" value="UniProtKB-EC"/>
</dbReference>
<dbReference type="PANTHER" id="PTHR34142">
    <property type="entry name" value="ENDO-BETA-1,4-GLUCANASE A"/>
    <property type="match status" value="1"/>
</dbReference>
<evidence type="ECO:0000256" key="3">
    <source>
        <dbReference type="ARBA" id="ARBA00022801"/>
    </source>
</evidence>
<dbReference type="RefSeq" id="WP_136013074.1">
    <property type="nucleotide sequence ID" value="NZ_SRYE01000005.1"/>
</dbReference>
<comment type="catalytic activity">
    <reaction evidence="1">
        <text>Endohydrolysis of (1-&gt;4)-beta-D-glucosidic linkages in cellulose, lichenin and cereal beta-D-glucans.</text>
        <dbReference type="EC" id="3.2.1.4"/>
    </reaction>
</comment>
<dbReference type="AlphaFoldDB" id="A0A4S2EZB4"/>
<dbReference type="InterPro" id="IPR017853">
    <property type="entry name" value="GH"/>
</dbReference>
<organism evidence="9 10">
    <name type="scientific">Muricaecibacterium torontonense</name>
    <dbReference type="NCBI Taxonomy" id="3032871"/>
    <lineage>
        <taxon>Bacteria</taxon>
        <taxon>Bacillati</taxon>
        <taxon>Actinomycetota</taxon>
        <taxon>Coriobacteriia</taxon>
        <taxon>Coriobacteriales</taxon>
        <taxon>Atopobiaceae</taxon>
        <taxon>Muricaecibacterium</taxon>
    </lineage>
</organism>
<dbReference type="GO" id="GO:0000272">
    <property type="term" value="P:polysaccharide catabolic process"/>
    <property type="evidence" value="ECO:0007669"/>
    <property type="project" value="InterPro"/>
</dbReference>
<dbReference type="InterPro" id="IPR018087">
    <property type="entry name" value="Glyco_hydro_5_CS"/>
</dbReference>
<dbReference type="EC" id="3.2.1.4" evidence="2"/>
<evidence type="ECO:0000256" key="1">
    <source>
        <dbReference type="ARBA" id="ARBA00000966"/>
    </source>
</evidence>
<evidence type="ECO:0000256" key="2">
    <source>
        <dbReference type="ARBA" id="ARBA00012601"/>
    </source>
</evidence>
<feature type="domain" description="Glycoside hydrolase family 5" evidence="8">
    <location>
        <begin position="74"/>
        <end position="322"/>
    </location>
</feature>
<feature type="signal peptide" evidence="7">
    <location>
        <begin position="1"/>
        <end position="23"/>
    </location>
</feature>
<keyword evidence="4 5" id="KW-0326">Glycosidase</keyword>
<sequence>MHHPCRPTAMLVALFTITLALLAGCSSPSNTPTQDTSSDSQPASTPAPKPRDPSDAAPSITGTLSVKGTQLLGDDGQPVQLRGVSTHGLAWFPQYVNQPFFNQLRQDWNANVVRLALYTADSGGYCTDGDRIKLTQLVEDGIDQATAADLYVIVDWHILSDNNPLTHVDDAKTFFSTIAEKYANSTNIIYEICNEPNGDTTWNDVKNYANQVIPVIRQHAPNAVILVGTPNWSQRVDEAAASPLDFDNIMYTLHFYAATHQQDLRDTLSAANKAGLPIFVSEFGICDASGSGTIDYASANAWVDLMDSLDISYVCWNLSNKNEASALFKPDCTKTSDFTTDDLSAEGLWLWETLHGQKNPKP</sequence>
<proteinExistence type="inferred from homology"/>
<keyword evidence="7" id="KW-0732">Signal</keyword>
<evidence type="ECO:0000313" key="10">
    <source>
        <dbReference type="Proteomes" id="UP000310263"/>
    </source>
</evidence>
<evidence type="ECO:0000313" key="9">
    <source>
        <dbReference type="EMBL" id="TGY61352.1"/>
    </source>
</evidence>
<evidence type="ECO:0000256" key="7">
    <source>
        <dbReference type="SAM" id="SignalP"/>
    </source>
</evidence>
<dbReference type="PROSITE" id="PS51257">
    <property type="entry name" value="PROKAR_LIPOPROTEIN"/>
    <property type="match status" value="1"/>
</dbReference>
<feature type="chain" id="PRO_5039278227" description="cellulase" evidence="7">
    <location>
        <begin position="24"/>
        <end position="362"/>
    </location>
</feature>
<keyword evidence="3 5" id="KW-0378">Hydrolase</keyword>
<dbReference type="OrthoDB" id="182870at2"/>
<dbReference type="EMBL" id="SRYE01000005">
    <property type="protein sequence ID" value="TGY61352.1"/>
    <property type="molecule type" value="Genomic_DNA"/>
</dbReference>
<comment type="similarity">
    <text evidence="5">Belongs to the glycosyl hydrolase 5 (cellulase A) family.</text>
</comment>
<evidence type="ECO:0000256" key="5">
    <source>
        <dbReference type="RuleBase" id="RU361153"/>
    </source>
</evidence>
<comment type="caution">
    <text evidence="9">The sequence shown here is derived from an EMBL/GenBank/DDBJ whole genome shotgun (WGS) entry which is preliminary data.</text>
</comment>
<dbReference type="Gene3D" id="3.20.20.80">
    <property type="entry name" value="Glycosidases"/>
    <property type="match status" value="1"/>
</dbReference>
<reference evidence="9 10" key="1">
    <citation type="submission" date="2019-04" db="EMBL/GenBank/DDBJ databases">
        <title>Microbes associate with the intestines of laboratory mice.</title>
        <authorList>
            <person name="Navarre W."/>
            <person name="Wong E."/>
            <person name="Huang K."/>
            <person name="Tropini C."/>
            <person name="Ng K."/>
            <person name="Yu B."/>
        </authorList>
    </citation>
    <scope>NUCLEOTIDE SEQUENCE [LARGE SCALE GENOMIC DNA]</scope>
    <source>
        <strain evidence="9 10">NM07_P-09</strain>
    </source>
</reference>
<dbReference type="Pfam" id="PF00150">
    <property type="entry name" value="Cellulase"/>
    <property type="match status" value="1"/>
</dbReference>
<evidence type="ECO:0000256" key="4">
    <source>
        <dbReference type="ARBA" id="ARBA00023295"/>
    </source>
</evidence>
<dbReference type="InterPro" id="IPR001547">
    <property type="entry name" value="Glyco_hydro_5"/>
</dbReference>
<dbReference type="SUPFAM" id="SSF51445">
    <property type="entry name" value="(Trans)glycosidases"/>
    <property type="match status" value="1"/>
</dbReference>
<protein>
    <recommendedName>
        <fullName evidence="2">cellulase</fullName>
        <ecNumber evidence="2">3.2.1.4</ecNumber>
    </recommendedName>
</protein>
<feature type="compositionally biased region" description="Polar residues" evidence="6">
    <location>
        <begin position="28"/>
        <end position="44"/>
    </location>
</feature>
<dbReference type="PANTHER" id="PTHR34142:SF1">
    <property type="entry name" value="GLYCOSIDE HYDROLASE FAMILY 5 DOMAIN-CONTAINING PROTEIN"/>
    <property type="match status" value="1"/>
</dbReference>
<feature type="region of interest" description="Disordered" evidence="6">
    <location>
        <begin position="28"/>
        <end position="60"/>
    </location>
</feature>
<gene>
    <name evidence="9" type="ORF">E5334_08040</name>
</gene>
<accession>A0A4S2EZB4</accession>
<evidence type="ECO:0000256" key="6">
    <source>
        <dbReference type="SAM" id="MobiDB-lite"/>
    </source>
</evidence>
<keyword evidence="10" id="KW-1185">Reference proteome</keyword>
<dbReference type="PROSITE" id="PS00659">
    <property type="entry name" value="GLYCOSYL_HYDROL_F5"/>
    <property type="match status" value="1"/>
</dbReference>
<name>A0A4S2EZB4_9ACTN</name>
<evidence type="ECO:0000259" key="8">
    <source>
        <dbReference type="Pfam" id="PF00150"/>
    </source>
</evidence>